<name>A0ABQ2B3D6_9MICO</name>
<comment type="caution">
    <text evidence="2">The sequence shown here is derived from an EMBL/GenBank/DDBJ whole genome shotgun (WGS) entry which is preliminary data.</text>
</comment>
<proteinExistence type="predicted"/>
<reference evidence="3" key="1">
    <citation type="journal article" date="2019" name="Int. J. Syst. Evol. Microbiol.">
        <title>The Global Catalogue of Microorganisms (GCM) 10K type strain sequencing project: providing services to taxonomists for standard genome sequencing and annotation.</title>
        <authorList>
            <consortium name="The Broad Institute Genomics Platform"/>
            <consortium name="The Broad Institute Genome Sequencing Center for Infectious Disease"/>
            <person name="Wu L."/>
            <person name="Ma J."/>
        </authorList>
    </citation>
    <scope>NUCLEOTIDE SEQUENCE [LARGE SCALE GENOMIC DNA]</scope>
    <source>
        <strain evidence="3">CCM 8653</strain>
    </source>
</reference>
<evidence type="ECO:0000256" key="1">
    <source>
        <dbReference type="SAM" id="MobiDB-lite"/>
    </source>
</evidence>
<dbReference type="RefSeq" id="WP_188522949.1">
    <property type="nucleotide sequence ID" value="NZ_BMDG01000004.1"/>
</dbReference>
<dbReference type="EMBL" id="BMDG01000004">
    <property type="protein sequence ID" value="GGI07002.1"/>
    <property type="molecule type" value="Genomic_DNA"/>
</dbReference>
<accession>A0ABQ2B3D6</accession>
<gene>
    <name evidence="2" type="ORF">GCM10007368_13980</name>
</gene>
<protein>
    <recommendedName>
        <fullName evidence="4">Phage Mu protein F like protein</fullName>
    </recommendedName>
</protein>
<keyword evidence="3" id="KW-1185">Reference proteome</keyword>
<evidence type="ECO:0008006" key="4">
    <source>
        <dbReference type="Google" id="ProtNLM"/>
    </source>
</evidence>
<organism evidence="2 3">
    <name type="scientific">Isoptericola cucumis</name>
    <dbReference type="NCBI Taxonomy" id="1776856"/>
    <lineage>
        <taxon>Bacteria</taxon>
        <taxon>Bacillati</taxon>
        <taxon>Actinomycetota</taxon>
        <taxon>Actinomycetes</taxon>
        <taxon>Micrococcales</taxon>
        <taxon>Promicromonosporaceae</taxon>
        <taxon>Isoptericola</taxon>
    </lineage>
</organism>
<feature type="region of interest" description="Disordered" evidence="1">
    <location>
        <begin position="183"/>
        <end position="202"/>
    </location>
</feature>
<evidence type="ECO:0000313" key="2">
    <source>
        <dbReference type="EMBL" id="GGI07002.1"/>
    </source>
</evidence>
<sequence>MTYRDALQALSSETEAKVLAIYAAFSEGSITYDEAAAAIAAVVVKGNARAVALADLALAANLMTALRKPVATLGLALPDGEPARLHKAATTLLAIREVTPERVARLGRVEPLEAGQRAFSEGIARSGSVEGWVRNKSASACQLCTWWSRDGRVWPAGHPMPRHKGCSCTQTIVHVDRVQETAAGRKERIAREAATNTRRYNP</sequence>
<evidence type="ECO:0000313" key="3">
    <source>
        <dbReference type="Proteomes" id="UP000632535"/>
    </source>
</evidence>
<dbReference type="Proteomes" id="UP000632535">
    <property type="component" value="Unassembled WGS sequence"/>
</dbReference>